<feature type="region of interest" description="Disordered" evidence="1">
    <location>
        <begin position="1"/>
        <end position="28"/>
    </location>
</feature>
<accession>A0AAN6PVB5</accession>
<feature type="region of interest" description="Disordered" evidence="1">
    <location>
        <begin position="60"/>
        <end position="99"/>
    </location>
</feature>
<feature type="compositionally biased region" description="Low complexity" evidence="1">
    <location>
        <begin position="77"/>
        <end position="99"/>
    </location>
</feature>
<dbReference type="EMBL" id="MU863745">
    <property type="protein sequence ID" value="KAK4096031.1"/>
    <property type="molecule type" value="Genomic_DNA"/>
</dbReference>
<protein>
    <submittedName>
        <fullName evidence="2">Uncharacterized protein</fullName>
    </submittedName>
</protein>
<name>A0AAN6PVB5_9PEZI</name>
<evidence type="ECO:0000313" key="3">
    <source>
        <dbReference type="Proteomes" id="UP001305647"/>
    </source>
</evidence>
<evidence type="ECO:0000256" key="1">
    <source>
        <dbReference type="SAM" id="MobiDB-lite"/>
    </source>
</evidence>
<keyword evidence="3" id="KW-1185">Reference proteome</keyword>
<evidence type="ECO:0000313" key="2">
    <source>
        <dbReference type="EMBL" id="KAK4096031.1"/>
    </source>
</evidence>
<reference evidence="2" key="2">
    <citation type="submission" date="2023-05" db="EMBL/GenBank/DDBJ databases">
        <authorList>
            <consortium name="Lawrence Berkeley National Laboratory"/>
            <person name="Steindorff A."/>
            <person name="Hensen N."/>
            <person name="Bonometti L."/>
            <person name="Westerberg I."/>
            <person name="Brannstrom I.O."/>
            <person name="Guillou S."/>
            <person name="Cros-Aarteil S."/>
            <person name="Calhoun S."/>
            <person name="Haridas S."/>
            <person name="Kuo A."/>
            <person name="Mondo S."/>
            <person name="Pangilinan J."/>
            <person name="Riley R."/>
            <person name="Labutti K."/>
            <person name="Andreopoulos B."/>
            <person name="Lipzen A."/>
            <person name="Chen C."/>
            <person name="Yanf M."/>
            <person name="Daum C."/>
            <person name="Ng V."/>
            <person name="Clum A."/>
            <person name="Ohm R."/>
            <person name="Martin F."/>
            <person name="Silar P."/>
            <person name="Natvig D."/>
            <person name="Lalanne C."/>
            <person name="Gautier V."/>
            <person name="Ament-Velasquez S.L."/>
            <person name="Kruys A."/>
            <person name="Hutchinson M.I."/>
            <person name="Powell A.J."/>
            <person name="Barry K."/>
            <person name="Miller A.N."/>
            <person name="Grigoriev I.V."/>
            <person name="Debuchy R."/>
            <person name="Gladieux P."/>
            <person name="Thoren M.H."/>
            <person name="Johannesson H."/>
        </authorList>
    </citation>
    <scope>NUCLEOTIDE SEQUENCE</scope>
    <source>
        <strain evidence="2">CBS 757.83</strain>
    </source>
</reference>
<organism evidence="2 3">
    <name type="scientific">Parathielavia hyrcaniae</name>
    <dbReference type="NCBI Taxonomy" id="113614"/>
    <lineage>
        <taxon>Eukaryota</taxon>
        <taxon>Fungi</taxon>
        <taxon>Dikarya</taxon>
        <taxon>Ascomycota</taxon>
        <taxon>Pezizomycotina</taxon>
        <taxon>Sordariomycetes</taxon>
        <taxon>Sordariomycetidae</taxon>
        <taxon>Sordariales</taxon>
        <taxon>Chaetomiaceae</taxon>
        <taxon>Parathielavia</taxon>
    </lineage>
</organism>
<sequence length="362" mass="39037">MPIKKKVIKAGGAPPAIPPPPAYEPPRNPNPFAFAKIPAISTRDLNYFFNLAASLYEATPPSEPVVDDVNDPPPAFSDSPIPSHSGPGPASASASAISTSRPDQVDLSAVLVLRLFRQTLSHVRPVAERFHLGPADRQPLYALTAQPSPRSAAEFNELSIKRRDPVSGFWNSVCTSDVEPCLDLGRPGHYKVASLMMHAVPVWRRVAAGQVTFETLEGGQGNKLCLWWGDRSSLGPIGDAYGLWWESGGEAGTSEAFYVVQTWGGFDRSDPGVVSVKPALKDARGQFVDPHSIPEDLATLYFYGDGLKPAEFVCKDVNTQIRLDLIIAGLMSVLTLETRRAAGNGSIGAEVAQRMGLKLAYY</sequence>
<comment type="caution">
    <text evidence="2">The sequence shown here is derived from an EMBL/GenBank/DDBJ whole genome shotgun (WGS) entry which is preliminary data.</text>
</comment>
<dbReference type="Proteomes" id="UP001305647">
    <property type="component" value="Unassembled WGS sequence"/>
</dbReference>
<dbReference type="AlphaFoldDB" id="A0AAN6PVB5"/>
<gene>
    <name evidence="2" type="ORF">N658DRAFT_65483</name>
</gene>
<proteinExistence type="predicted"/>
<reference evidence="2" key="1">
    <citation type="journal article" date="2023" name="Mol. Phylogenet. Evol.">
        <title>Genome-scale phylogeny and comparative genomics of the fungal order Sordariales.</title>
        <authorList>
            <person name="Hensen N."/>
            <person name="Bonometti L."/>
            <person name="Westerberg I."/>
            <person name="Brannstrom I.O."/>
            <person name="Guillou S."/>
            <person name="Cros-Aarteil S."/>
            <person name="Calhoun S."/>
            <person name="Haridas S."/>
            <person name="Kuo A."/>
            <person name="Mondo S."/>
            <person name="Pangilinan J."/>
            <person name="Riley R."/>
            <person name="LaButti K."/>
            <person name="Andreopoulos B."/>
            <person name="Lipzen A."/>
            <person name="Chen C."/>
            <person name="Yan M."/>
            <person name="Daum C."/>
            <person name="Ng V."/>
            <person name="Clum A."/>
            <person name="Steindorff A."/>
            <person name="Ohm R.A."/>
            <person name="Martin F."/>
            <person name="Silar P."/>
            <person name="Natvig D.O."/>
            <person name="Lalanne C."/>
            <person name="Gautier V."/>
            <person name="Ament-Velasquez S.L."/>
            <person name="Kruys A."/>
            <person name="Hutchinson M.I."/>
            <person name="Powell A.J."/>
            <person name="Barry K."/>
            <person name="Miller A.N."/>
            <person name="Grigoriev I.V."/>
            <person name="Debuchy R."/>
            <person name="Gladieux P."/>
            <person name="Hiltunen Thoren M."/>
            <person name="Johannesson H."/>
        </authorList>
    </citation>
    <scope>NUCLEOTIDE SEQUENCE</scope>
    <source>
        <strain evidence="2">CBS 757.83</strain>
    </source>
</reference>
<feature type="compositionally biased region" description="Pro residues" evidence="1">
    <location>
        <begin position="15"/>
        <end position="28"/>
    </location>
</feature>